<proteinExistence type="predicted"/>
<dbReference type="Proteomes" id="UP000324222">
    <property type="component" value="Unassembled WGS sequence"/>
</dbReference>
<protein>
    <submittedName>
        <fullName evidence="2">Uncharacterized protein</fullName>
    </submittedName>
</protein>
<evidence type="ECO:0000313" key="2">
    <source>
        <dbReference type="EMBL" id="MPC80123.1"/>
    </source>
</evidence>
<feature type="compositionally biased region" description="Polar residues" evidence="1">
    <location>
        <begin position="151"/>
        <end position="163"/>
    </location>
</feature>
<gene>
    <name evidence="2" type="ORF">E2C01_074691</name>
</gene>
<name>A0A5B7ICX5_PORTR</name>
<feature type="compositionally biased region" description="Low complexity" evidence="1">
    <location>
        <begin position="109"/>
        <end position="139"/>
    </location>
</feature>
<evidence type="ECO:0000313" key="3">
    <source>
        <dbReference type="Proteomes" id="UP000324222"/>
    </source>
</evidence>
<reference evidence="2 3" key="1">
    <citation type="submission" date="2019-05" db="EMBL/GenBank/DDBJ databases">
        <title>Another draft genome of Portunus trituberculatus and its Hox gene families provides insights of decapod evolution.</title>
        <authorList>
            <person name="Jeong J.-H."/>
            <person name="Song I."/>
            <person name="Kim S."/>
            <person name="Choi T."/>
            <person name="Kim D."/>
            <person name="Ryu S."/>
            <person name="Kim W."/>
        </authorList>
    </citation>
    <scope>NUCLEOTIDE SEQUENCE [LARGE SCALE GENOMIC DNA]</scope>
    <source>
        <tissue evidence="2">Muscle</tissue>
    </source>
</reference>
<dbReference type="EMBL" id="VSRR010053077">
    <property type="protein sequence ID" value="MPC80123.1"/>
    <property type="molecule type" value="Genomic_DNA"/>
</dbReference>
<accession>A0A5B7ICX5</accession>
<organism evidence="2 3">
    <name type="scientific">Portunus trituberculatus</name>
    <name type="common">Swimming crab</name>
    <name type="synonym">Neptunus trituberculatus</name>
    <dbReference type="NCBI Taxonomy" id="210409"/>
    <lineage>
        <taxon>Eukaryota</taxon>
        <taxon>Metazoa</taxon>
        <taxon>Ecdysozoa</taxon>
        <taxon>Arthropoda</taxon>
        <taxon>Crustacea</taxon>
        <taxon>Multicrustacea</taxon>
        <taxon>Malacostraca</taxon>
        <taxon>Eumalacostraca</taxon>
        <taxon>Eucarida</taxon>
        <taxon>Decapoda</taxon>
        <taxon>Pleocyemata</taxon>
        <taxon>Brachyura</taxon>
        <taxon>Eubrachyura</taxon>
        <taxon>Portunoidea</taxon>
        <taxon>Portunidae</taxon>
        <taxon>Portuninae</taxon>
        <taxon>Portunus</taxon>
    </lineage>
</organism>
<sequence>MVCSEWMYLTSCSCFGLMASSPAPHAAAPSHPRPGRICSALQCDKHLCAESGDPHTLCVGCRGGICSLDKRCLEYEDWEDDVIIKASKHQVSLQSRRLAYHKRKEGGKSLPVLSPSSSVSSASNPDVAPVPADDSVSSDSPPPSPGPSVSQVNFFDNPQAQFS</sequence>
<dbReference type="AlphaFoldDB" id="A0A5B7ICX5"/>
<feature type="region of interest" description="Disordered" evidence="1">
    <location>
        <begin position="102"/>
        <end position="163"/>
    </location>
</feature>
<comment type="caution">
    <text evidence="2">The sequence shown here is derived from an EMBL/GenBank/DDBJ whole genome shotgun (WGS) entry which is preliminary data.</text>
</comment>
<keyword evidence="3" id="KW-1185">Reference proteome</keyword>
<evidence type="ECO:0000256" key="1">
    <source>
        <dbReference type="SAM" id="MobiDB-lite"/>
    </source>
</evidence>